<reference evidence="2" key="1">
    <citation type="submission" date="2022-03" db="EMBL/GenBank/DDBJ databases">
        <title>Fererhizobium litorale gen. nov., sp. nov., isolated from sandy sediments of the Sea of Japan seashore.</title>
        <authorList>
            <person name="Romanenko L."/>
            <person name="Kurilenko V."/>
            <person name="Otstavnykh N."/>
            <person name="Svetashev V."/>
            <person name="Tekutyeva L."/>
            <person name="Isaeva M."/>
            <person name="Mikhailov V."/>
        </authorList>
    </citation>
    <scope>NUCLEOTIDE SEQUENCE</scope>
    <source>
        <strain evidence="2">KMM 9576</strain>
    </source>
</reference>
<protein>
    <submittedName>
        <fullName evidence="2">SGNH/GDSL hydrolase family protein</fullName>
    </submittedName>
</protein>
<dbReference type="CDD" id="cd01839">
    <property type="entry name" value="SGNH_arylesterase_like"/>
    <property type="match status" value="1"/>
</dbReference>
<dbReference type="Gene3D" id="3.40.50.1110">
    <property type="entry name" value="SGNH hydrolase"/>
    <property type="match status" value="1"/>
</dbReference>
<feature type="domain" description="SGNH hydrolase-type esterase" evidence="1">
    <location>
        <begin position="7"/>
        <end position="192"/>
    </location>
</feature>
<evidence type="ECO:0000259" key="1">
    <source>
        <dbReference type="Pfam" id="PF13472"/>
    </source>
</evidence>
<keyword evidence="2" id="KW-0378">Hydrolase</keyword>
<dbReference type="RefSeq" id="WP_311787585.1">
    <property type="nucleotide sequence ID" value="NZ_JALDYY010000010.1"/>
</dbReference>
<proteinExistence type="predicted"/>
<dbReference type="GO" id="GO:0016788">
    <property type="term" value="F:hydrolase activity, acting on ester bonds"/>
    <property type="evidence" value="ECO:0007669"/>
    <property type="project" value="UniProtKB-ARBA"/>
</dbReference>
<organism evidence="2 3">
    <name type="scientific">Ferirhizobium litorale</name>
    <dbReference type="NCBI Taxonomy" id="2927786"/>
    <lineage>
        <taxon>Bacteria</taxon>
        <taxon>Pseudomonadati</taxon>
        <taxon>Pseudomonadota</taxon>
        <taxon>Alphaproteobacteria</taxon>
        <taxon>Hyphomicrobiales</taxon>
        <taxon>Rhizobiaceae</taxon>
        <taxon>Ferirhizobium</taxon>
    </lineage>
</organism>
<name>A0AAE3QGZ1_9HYPH</name>
<dbReference type="Pfam" id="PF13472">
    <property type="entry name" value="Lipase_GDSL_2"/>
    <property type="match status" value="1"/>
</dbReference>
<keyword evidence="3" id="KW-1185">Reference proteome</keyword>
<dbReference type="InterPro" id="IPR013830">
    <property type="entry name" value="SGNH_hydro"/>
</dbReference>
<comment type="caution">
    <text evidence="2">The sequence shown here is derived from an EMBL/GenBank/DDBJ whole genome shotgun (WGS) entry which is preliminary data.</text>
</comment>
<sequence>MTKTVLCYGDSLTWGYDAETLGRHALQDRWPSVLQKALGPEVEVIAEGLNGRTTGYDDHLADCDRNGARILPTLLHSHSPLDLVVIMLGSNDMKPVIAGTAFAAVQGMQRLVELVRHHAWPMGDESGPEILIVSPPPICETADSAFAAMFAGGVEQSAMLASLYHDLADELECGFFDAGSVAVTTPLDGVHLDAANTRAIGRGLEPIVRVMLGL</sequence>
<dbReference type="Proteomes" id="UP001161580">
    <property type="component" value="Unassembled WGS sequence"/>
</dbReference>
<gene>
    <name evidence="2" type="ORF">MRS75_13075</name>
</gene>
<accession>A0AAE3QGZ1</accession>
<evidence type="ECO:0000313" key="2">
    <source>
        <dbReference type="EMBL" id="MDI7923014.1"/>
    </source>
</evidence>
<dbReference type="EMBL" id="JALDYZ010000006">
    <property type="protein sequence ID" value="MDI7923014.1"/>
    <property type="molecule type" value="Genomic_DNA"/>
</dbReference>
<dbReference type="SUPFAM" id="SSF52266">
    <property type="entry name" value="SGNH hydrolase"/>
    <property type="match status" value="1"/>
</dbReference>
<dbReference type="AlphaFoldDB" id="A0AAE3QGZ1"/>
<evidence type="ECO:0000313" key="3">
    <source>
        <dbReference type="Proteomes" id="UP001161580"/>
    </source>
</evidence>
<dbReference type="InterPro" id="IPR036514">
    <property type="entry name" value="SGNH_hydro_sf"/>
</dbReference>